<dbReference type="EMBL" id="MNZM01000012">
    <property type="protein sequence ID" value="OIP86451.1"/>
    <property type="molecule type" value="Genomic_DNA"/>
</dbReference>
<gene>
    <name evidence="1" type="ORF">AUK04_00560</name>
</gene>
<dbReference type="AlphaFoldDB" id="A0A1J5HPT9"/>
<name>A0A1J5HPT9_9BACT</name>
<dbReference type="SUPFAM" id="SSF159501">
    <property type="entry name" value="EreA/ChaN-like"/>
    <property type="match status" value="1"/>
</dbReference>
<reference evidence="1 2" key="1">
    <citation type="journal article" date="2016" name="Environ. Microbiol.">
        <title>Genomic resolution of a cold subsurface aquifer community provides metabolic insights for novel microbes adapted to high CO concentrations.</title>
        <authorList>
            <person name="Probst A.J."/>
            <person name="Castelle C.J."/>
            <person name="Singh A."/>
            <person name="Brown C.T."/>
            <person name="Anantharaman K."/>
            <person name="Sharon I."/>
            <person name="Hug L.A."/>
            <person name="Burstein D."/>
            <person name="Emerson J.B."/>
            <person name="Thomas B.C."/>
            <person name="Banfield J.F."/>
        </authorList>
    </citation>
    <scope>NUCLEOTIDE SEQUENCE [LARGE SCALE GENOMIC DNA]</scope>
    <source>
        <strain evidence="1">CG2_30_33_16</strain>
    </source>
</reference>
<evidence type="ECO:0008006" key="3">
    <source>
        <dbReference type="Google" id="ProtNLM"/>
    </source>
</evidence>
<accession>A0A1J5HPT9</accession>
<dbReference type="Gene3D" id="3.40.50.11550">
    <property type="match status" value="1"/>
</dbReference>
<protein>
    <recommendedName>
        <fullName evidence="3">Haem-binding uptake Tiki superfamily ChaN domain-containing protein</fullName>
    </recommendedName>
</protein>
<sequence length="243" mass="27842">MDIQEGISYRMINQKDPYGSLTQLEVFFANNRRPVDFSKIVSPQTRVLVVGEKHTRELGKSTIIQHMGVFRELGFTHFGMEMLDGSRQVQLEQALLDNDISSILLCLHGYTTFSPNAAQLYIQLANTAFKTGMCVIAMHPKYRNQTEQDFTTYNEMMNQNMSRRIIKILREKPYNRMVVFTGNAHAAREGRTMTQLLVNRGVDLVSAGMVGGRRNKQQLNMEKAARRIHAEEELFMVVRVHGL</sequence>
<comment type="caution">
    <text evidence="1">The sequence shown here is derived from an EMBL/GenBank/DDBJ whole genome shotgun (WGS) entry which is preliminary data.</text>
</comment>
<dbReference type="Proteomes" id="UP000183758">
    <property type="component" value="Unassembled WGS sequence"/>
</dbReference>
<evidence type="ECO:0000313" key="2">
    <source>
        <dbReference type="Proteomes" id="UP000183758"/>
    </source>
</evidence>
<proteinExistence type="predicted"/>
<organism evidence="1 2">
    <name type="scientific">Candidatus Roizmanbacteria bacterium CG2_30_33_16</name>
    <dbReference type="NCBI Taxonomy" id="1805340"/>
    <lineage>
        <taxon>Bacteria</taxon>
        <taxon>Candidatus Roizmaniibacteriota</taxon>
    </lineage>
</organism>
<evidence type="ECO:0000313" key="1">
    <source>
        <dbReference type="EMBL" id="OIP86451.1"/>
    </source>
</evidence>